<evidence type="ECO:0000313" key="1">
    <source>
        <dbReference type="EMBL" id="KAJ4860243.1"/>
    </source>
</evidence>
<dbReference type="Proteomes" id="UP001140511">
    <property type="component" value="Unassembled WGS sequence"/>
</dbReference>
<protein>
    <submittedName>
        <fullName evidence="1">Uncharacterized protein</fullName>
    </submittedName>
</protein>
<name>A0A9W9BBL2_9HYPO</name>
<comment type="caution">
    <text evidence="1">The sequence shown here is derived from an EMBL/GenBank/DDBJ whole genome shotgun (WGS) entry which is preliminary data.</text>
</comment>
<accession>A0A9W9BBL2</accession>
<organism evidence="1 2">
    <name type="scientific">Trichoderma breve</name>
    <dbReference type="NCBI Taxonomy" id="2034170"/>
    <lineage>
        <taxon>Eukaryota</taxon>
        <taxon>Fungi</taxon>
        <taxon>Dikarya</taxon>
        <taxon>Ascomycota</taxon>
        <taxon>Pezizomycotina</taxon>
        <taxon>Sordariomycetes</taxon>
        <taxon>Hypocreomycetidae</taxon>
        <taxon>Hypocreales</taxon>
        <taxon>Hypocreaceae</taxon>
        <taxon>Trichoderma</taxon>
    </lineage>
</organism>
<reference evidence="1" key="1">
    <citation type="submission" date="2022-09" db="EMBL/GenBank/DDBJ databases">
        <title>Chromosome-level assembly of Trichoderma breve T069, a fungus used in development of biopesticide product.</title>
        <authorList>
            <person name="Lin R."/>
            <person name="Liu T."/>
        </authorList>
    </citation>
    <scope>NUCLEOTIDE SEQUENCE</scope>
    <source>
        <strain evidence="1">T069</strain>
    </source>
</reference>
<keyword evidence="2" id="KW-1185">Reference proteome</keyword>
<sequence>MNSYNHRQTDNNTAISLLPSPPVIPLVAYLDLVLNIHQRTADMLQLSHLVALAMLATSTLATPLQPRAPPASCYINKNTAWWIPPNSPTTPPTVTLADICKQGGVGGCQQNLGRFCVLGDLDYCDSLGDTLDYYQKWVNNSHWEFPSVIRCSNLALGVAAT</sequence>
<gene>
    <name evidence="1" type="ORF">T069G_05231</name>
</gene>
<evidence type="ECO:0000313" key="2">
    <source>
        <dbReference type="Proteomes" id="UP001140511"/>
    </source>
</evidence>
<dbReference type="EMBL" id="JAOPEN010000003">
    <property type="protein sequence ID" value="KAJ4860243.1"/>
    <property type="molecule type" value="Genomic_DNA"/>
</dbReference>
<proteinExistence type="predicted"/>
<dbReference type="RefSeq" id="XP_056029299.1">
    <property type="nucleotide sequence ID" value="XM_056172441.1"/>
</dbReference>
<dbReference type="GeneID" id="80867129"/>
<dbReference type="AlphaFoldDB" id="A0A9W9BBL2"/>